<organism evidence="3 4">
    <name type="scientific">Novymonas esmeraldas</name>
    <dbReference type="NCBI Taxonomy" id="1808958"/>
    <lineage>
        <taxon>Eukaryota</taxon>
        <taxon>Discoba</taxon>
        <taxon>Euglenozoa</taxon>
        <taxon>Kinetoplastea</taxon>
        <taxon>Metakinetoplastina</taxon>
        <taxon>Trypanosomatida</taxon>
        <taxon>Trypanosomatidae</taxon>
        <taxon>Novymonas</taxon>
    </lineage>
</organism>
<dbReference type="GO" id="GO:0002161">
    <property type="term" value="F:aminoacyl-tRNA deacylase activity"/>
    <property type="evidence" value="ECO:0007669"/>
    <property type="project" value="InterPro"/>
</dbReference>
<dbReference type="Proteomes" id="UP001430356">
    <property type="component" value="Unassembled WGS sequence"/>
</dbReference>
<feature type="compositionally biased region" description="Basic and acidic residues" evidence="1">
    <location>
        <begin position="62"/>
        <end position="73"/>
    </location>
</feature>
<comment type="caution">
    <text evidence="3">The sequence shown here is derived from an EMBL/GenBank/DDBJ whole genome shotgun (WGS) entry which is preliminary data.</text>
</comment>
<evidence type="ECO:0000259" key="2">
    <source>
        <dbReference type="Pfam" id="PF04073"/>
    </source>
</evidence>
<feature type="compositionally biased region" description="Low complexity" evidence="1">
    <location>
        <begin position="74"/>
        <end position="95"/>
    </location>
</feature>
<feature type="domain" description="YbaK/aminoacyl-tRNA synthetase-associated" evidence="2">
    <location>
        <begin position="84"/>
        <end position="187"/>
    </location>
</feature>
<name>A0AAW0EUU8_9TRYP</name>
<dbReference type="SUPFAM" id="SSF55826">
    <property type="entry name" value="YbaK/ProRS associated domain"/>
    <property type="match status" value="1"/>
</dbReference>
<evidence type="ECO:0000313" key="3">
    <source>
        <dbReference type="EMBL" id="KAK7196835.1"/>
    </source>
</evidence>
<evidence type="ECO:0000313" key="4">
    <source>
        <dbReference type="Proteomes" id="UP001430356"/>
    </source>
</evidence>
<feature type="region of interest" description="Disordered" evidence="1">
    <location>
        <begin position="62"/>
        <end position="96"/>
    </location>
</feature>
<dbReference type="Pfam" id="PF04073">
    <property type="entry name" value="tRNA_edit"/>
    <property type="match status" value="1"/>
</dbReference>
<proteinExistence type="predicted"/>
<dbReference type="CDD" id="cd04333">
    <property type="entry name" value="ProX_deacylase"/>
    <property type="match status" value="1"/>
</dbReference>
<reference evidence="3 4" key="1">
    <citation type="journal article" date="2021" name="MBio">
        <title>A New Model Trypanosomatid, Novymonas esmeraldas: Genomic Perception of Its 'Candidatus Pandoraea novymonadis' Endosymbiont.</title>
        <authorList>
            <person name="Zakharova A."/>
            <person name="Saura A."/>
            <person name="Butenko A."/>
            <person name="Podesvova L."/>
            <person name="Warmusova S."/>
            <person name="Kostygov A.Y."/>
            <person name="Nenarokova A."/>
            <person name="Lukes J."/>
            <person name="Opperdoes F.R."/>
            <person name="Yurchenko V."/>
        </authorList>
    </citation>
    <scope>NUCLEOTIDE SEQUENCE [LARGE SCALE GENOMIC DNA]</scope>
    <source>
        <strain evidence="3 4">E262AT.01</strain>
    </source>
</reference>
<dbReference type="InterPro" id="IPR036754">
    <property type="entry name" value="YbaK/aa-tRNA-synt-asso_dom_sf"/>
</dbReference>
<dbReference type="PANTHER" id="PTHR30411">
    <property type="entry name" value="CYTOPLASMIC PROTEIN"/>
    <property type="match status" value="1"/>
</dbReference>
<accession>A0AAW0EUU8</accession>
<dbReference type="Gene3D" id="3.90.960.10">
    <property type="entry name" value="YbaK/aminoacyl-tRNA synthetase-associated domain"/>
    <property type="match status" value="1"/>
</dbReference>
<dbReference type="EMBL" id="JAECZO010000087">
    <property type="protein sequence ID" value="KAK7196835.1"/>
    <property type="molecule type" value="Genomic_DNA"/>
</dbReference>
<dbReference type="AlphaFoldDB" id="A0AAW0EUU8"/>
<gene>
    <name evidence="3" type="ORF">NESM_000624500</name>
</gene>
<dbReference type="PANTHER" id="PTHR30411:SF1">
    <property type="entry name" value="CYTOPLASMIC PROTEIN"/>
    <property type="match status" value="1"/>
</dbReference>
<sequence>MERCKHYLITRNAAFLVDRIQEFTESSATVELAALRLNCEPAHIAKSLSFLQKKSMSKAEAKAHQRALLEMRKQQQQQQQQDGGEGGATATATATPPSDSNVIVIVAAGDAKVSAKKFKDKFLGQPKMLRREEVEAYTGFPPGGVCPFGLRDEVKVYLDVSLKRFEHVYPAAGSTNTGVRVTLDELEQYASNVVEWADLCEAWQPEADADADAAAKTATTDSESANADAAADAAAAAATGVVEGHDITDKMAANELSKAAEAA</sequence>
<protein>
    <submittedName>
        <fullName evidence="3">Aminoacyl-tRNA editing domain containing protein</fullName>
    </submittedName>
</protein>
<evidence type="ECO:0000256" key="1">
    <source>
        <dbReference type="SAM" id="MobiDB-lite"/>
    </source>
</evidence>
<dbReference type="InterPro" id="IPR007214">
    <property type="entry name" value="YbaK/aa-tRNA-synth-assoc-dom"/>
</dbReference>
<keyword evidence="4" id="KW-1185">Reference proteome</keyword>